<keyword evidence="2" id="KW-0560">Oxidoreductase</keyword>
<keyword evidence="2" id="KW-0503">Monooxygenase</keyword>
<dbReference type="PANTHER" id="PTHR33336">
    <property type="entry name" value="QUINOL MONOOXYGENASE YGIN-RELATED"/>
    <property type="match status" value="1"/>
</dbReference>
<dbReference type="InterPro" id="IPR007138">
    <property type="entry name" value="ABM_dom"/>
</dbReference>
<proteinExistence type="predicted"/>
<dbReference type="PANTHER" id="PTHR33336:SF3">
    <property type="entry name" value="ABM DOMAIN-CONTAINING PROTEIN"/>
    <property type="match status" value="1"/>
</dbReference>
<dbReference type="InterPro" id="IPR011008">
    <property type="entry name" value="Dimeric_a/b-barrel"/>
</dbReference>
<dbReference type="Pfam" id="PF03992">
    <property type="entry name" value="ABM"/>
    <property type="match status" value="1"/>
</dbReference>
<feature type="domain" description="ABM" evidence="1">
    <location>
        <begin position="6"/>
        <end position="101"/>
    </location>
</feature>
<reference evidence="2 3" key="1">
    <citation type="submission" date="2020-06" db="EMBL/GenBank/DDBJ databases">
        <title>Draft genome of Uliginosibacterium sp. IMCC34675.</title>
        <authorList>
            <person name="Song J."/>
        </authorList>
    </citation>
    <scope>NUCLEOTIDE SEQUENCE [LARGE SCALE GENOMIC DNA]</scope>
    <source>
        <strain evidence="2 3">IMCC34675</strain>
    </source>
</reference>
<dbReference type="SUPFAM" id="SSF54909">
    <property type="entry name" value="Dimeric alpha+beta barrel"/>
    <property type="match status" value="1"/>
</dbReference>
<gene>
    <name evidence="2" type="ORF">HJ583_007125</name>
</gene>
<evidence type="ECO:0000259" key="1">
    <source>
        <dbReference type="PROSITE" id="PS51725"/>
    </source>
</evidence>
<dbReference type="InterPro" id="IPR050744">
    <property type="entry name" value="AI-2_Isomerase_LsrG"/>
</dbReference>
<name>A0ABX2IKD2_9RHOO</name>
<evidence type="ECO:0000313" key="3">
    <source>
        <dbReference type="Proteomes" id="UP000778523"/>
    </source>
</evidence>
<keyword evidence="3" id="KW-1185">Reference proteome</keyword>
<dbReference type="Proteomes" id="UP000778523">
    <property type="component" value="Unassembled WGS sequence"/>
</dbReference>
<dbReference type="GO" id="GO:0004497">
    <property type="term" value="F:monooxygenase activity"/>
    <property type="evidence" value="ECO:0007669"/>
    <property type="project" value="UniProtKB-KW"/>
</dbReference>
<dbReference type="Gene3D" id="3.30.70.100">
    <property type="match status" value="1"/>
</dbReference>
<evidence type="ECO:0000313" key="2">
    <source>
        <dbReference type="EMBL" id="NSL54791.1"/>
    </source>
</evidence>
<sequence length="103" mass="11477">MPASAIHVITLAEALPEHFPEVARTLSGMADLCRQEEGCLRFDVYADSKRPFALNTIETWESLDAHQRHLDSAHVARGVLSLLGKMRGLPDIRVLRAISELDE</sequence>
<dbReference type="RefSeq" id="WP_170021235.1">
    <property type="nucleotide sequence ID" value="NZ_JABCSC020000001.1"/>
</dbReference>
<dbReference type="PROSITE" id="PS51725">
    <property type="entry name" value="ABM"/>
    <property type="match status" value="1"/>
</dbReference>
<comment type="caution">
    <text evidence="2">The sequence shown here is derived from an EMBL/GenBank/DDBJ whole genome shotgun (WGS) entry which is preliminary data.</text>
</comment>
<protein>
    <submittedName>
        <fullName evidence="2">Antibiotic biosynthesis monooxygenase</fullName>
    </submittedName>
</protein>
<accession>A0ABX2IKD2</accession>
<organism evidence="2 3">
    <name type="scientific">Uliginosibacterium aquaticum</name>
    <dbReference type="NCBI Taxonomy" id="2731212"/>
    <lineage>
        <taxon>Bacteria</taxon>
        <taxon>Pseudomonadati</taxon>
        <taxon>Pseudomonadota</taxon>
        <taxon>Betaproteobacteria</taxon>
        <taxon>Rhodocyclales</taxon>
        <taxon>Zoogloeaceae</taxon>
        <taxon>Uliginosibacterium</taxon>
    </lineage>
</organism>
<dbReference type="EMBL" id="JABCSC020000001">
    <property type="protein sequence ID" value="NSL54791.1"/>
    <property type="molecule type" value="Genomic_DNA"/>
</dbReference>